<dbReference type="Pfam" id="PF01734">
    <property type="entry name" value="Patatin"/>
    <property type="match status" value="1"/>
</dbReference>
<feature type="short sequence motif" description="GXSXG" evidence="4">
    <location>
        <begin position="36"/>
        <end position="40"/>
    </location>
</feature>
<keyword evidence="7" id="KW-1185">Reference proteome</keyword>
<feature type="short sequence motif" description="GXGXXG" evidence="4">
    <location>
        <begin position="9"/>
        <end position="14"/>
    </location>
</feature>
<evidence type="ECO:0000259" key="5">
    <source>
        <dbReference type="PROSITE" id="PS51635"/>
    </source>
</evidence>
<sequence length="282" mass="30651">METGLAFAGGGIPGSAAVGVLLAFEEAGIKVSHVTGSSSGAMVAALYAYGHKAETLKRIVPSLNRRLLDFDWRSLFYRALFIRPRVEGILKGERLRNIMVQHTGDEPLSSLKIPCGIVATDYGRGTSVVFSSNSVGDYEYVNNTSIADAVRASFAIPVLFKPYHYGERMLIDGGVTSNCPVRICRALGAERVISVDPITPIINAKSGSASIVKVINNVINLSLKTQMEAEHKEADYNLYPEVGAIGAFDFRKASHCIDLGYETAMAKIEEIKKVLTEQEQEY</sequence>
<reference evidence="7" key="1">
    <citation type="journal article" date="2019" name="Int. J. Syst. Evol. Microbiol.">
        <title>The Global Catalogue of Microorganisms (GCM) 10K type strain sequencing project: providing services to taxonomists for standard genome sequencing and annotation.</title>
        <authorList>
            <consortium name="The Broad Institute Genomics Platform"/>
            <consortium name="The Broad Institute Genome Sequencing Center for Infectious Disease"/>
            <person name="Wu L."/>
            <person name="Ma J."/>
        </authorList>
    </citation>
    <scope>NUCLEOTIDE SEQUENCE [LARGE SCALE GENOMIC DNA]</scope>
    <source>
        <strain evidence="7">CECT 7184</strain>
    </source>
</reference>
<name>A0ABW0YPL6_9BACI</name>
<evidence type="ECO:0000313" key="6">
    <source>
        <dbReference type="EMBL" id="MFC5713078.1"/>
    </source>
</evidence>
<feature type="domain" description="PNPLA" evidence="5">
    <location>
        <begin position="5"/>
        <end position="185"/>
    </location>
</feature>
<feature type="short sequence motif" description="DGA/G" evidence="4">
    <location>
        <begin position="172"/>
        <end position="174"/>
    </location>
</feature>
<keyword evidence="2 4" id="KW-0442">Lipid degradation</keyword>
<dbReference type="Proteomes" id="UP001596142">
    <property type="component" value="Unassembled WGS sequence"/>
</dbReference>
<dbReference type="RefSeq" id="WP_385940575.1">
    <property type="nucleotide sequence ID" value="NZ_JBHSOZ010000004.1"/>
</dbReference>
<evidence type="ECO:0000256" key="3">
    <source>
        <dbReference type="ARBA" id="ARBA00023098"/>
    </source>
</evidence>
<feature type="active site" description="Nucleophile" evidence="4">
    <location>
        <position position="38"/>
    </location>
</feature>
<dbReference type="SUPFAM" id="SSF52151">
    <property type="entry name" value="FabD/lysophospholipase-like"/>
    <property type="match status" value="1"/>
</dbReference>
<dbReference type="EMBL" id="JBHSOZ010000004">
    <property type="protein sequence ID" value="MFC5713078.1"/>
    <property type="molecule type" value="Genomic_DNA"/>
</dbReference>
<organism evidence="6 7">
    <name type="scientific">Thalassorhabdus alkalitolerans</name>
    <dbReference type="NCBI Taxonomy" id="2282697"/>
    <lineage>
        <taxon>Bacteria</taxon>
        <taxon>Bacillati</taxon>
        <taxon>Bacillota</taxon>
        <taxon>Bacilli</taxon>
        <taxon>Bacillales</taxon>
        <taxon>Bacillaceae</taxon>
        <taxon>Thalassorhabdus</taxon>
    </lineage>
</organism>
<dbReference type="PROSITE" id="PS51635">
    <property type="entry name" value="PNPLA"/>
    <property type="match status" value="1"/>
</dbReference>
<dbReference type="InterPro" id="IPR002641">
    <property type="entry name" value="PNPLA_dom"/>
</dbReference>
<evidence type="ECO:0000256" key="1">
    <source>
        <dbReference type="ARBA" id="ARBA00022801"/>
    </source>
</evidence>
<dbReference type="Gene3D" id="3.40.1090.10">
    <property type="entry name" value="Cytosolic phospholipase A2 catalytic domain"/>
    <property type="match status" value="2"/>
</dbReference>
<feature type="active site" description="Proton acceptor" evidence="4">
    <location>
        <position position="172"/>
    </location>
</feature>
<gene>
    <name evidence="6" type="ORF">ACFPU1_09805</name>
</gene>
<evidence type="ECO:0000256" key="2">
    <source>
        <dbReference type="ARBA" id="ARBA00022963"/>
    </source>
</evidence>
<dbReference type="InterPro" id="IPR050301">
    <property type="entry name" value="NTE"/>
</dbReference>
<dbReference type="PANTHER" id="PTHR14226:SF29">
    <property type="entry name" value="NEUROPATHY TARGET ESTERASE SWS"/>
    <property type="match status" value="1"/>
</dbReference>
<dbReference type="InterPro" id="IPR016035">
    <property type="entry name" value="Acyl_Trfase/lysoPLipase"/>
</dbReference>
<proteinExistence type="predicted"/>
<keyword evidence="3 4" id="KW-0443">Lipid metabolism</keyword>
<comment type="caution">
    <text evidence="6">The sequence shown here is derived from an EMBL/GenBank/DDBJ whole genome shotgun (WGS) entry which is preliminary data.</text>
</comment>
<keyword evidence="1 4" id="KW-0378">Hydrolase</keyword>
<protein>
    <submittedName>
        <fullName evidence="6">Patatin-like phospholipase family protein</fullName>
    </submittedName>
</protein>
<accession>A0ABW0YPL6</accession>
<evidence type="ECO:0000313" key="7">
    <source>
        <dbReference type="Proteomes" id="UP001596142"/>
    </source>
</evidence>
<evidence type="ECO:0000256" key="4">
    <source>
        <dbReference type="PROSITE-ProRule" id="PRU01161"/>
    </source>
</evidence>
<dbReference type="PANTHER" id="PTHR14226">
    <property type="entry name" value="NEUROPATHY TARGET ESTERASE/SWISS CHEESE D.MELANOGASTER"/>
    <property type="match status" value="1"/>
</dbReference>